<reference evidence="1" key="1">
    <citation type="submission" date="2014-11" db="EMBL/GenBank/DDBJ databases">
        <authorList>
            <person name="Amaro Gonzalez C."/>
        </authorList>
    </citation>
    <scope>NUCLEOTIDE SEQUENCE</scope>
</reference>
<sequence>MTAECYLHPCFKSSVRFGYSFPLKNRLCYVKLLAS</sequence>
<name>A0A0E9VE66_ANGAN</name>
<dbReference type="EMBL" id="GBXM01032286">
    <property type="protein sequence ID" value="JAH76291.1"/>
    <property type="molecule type" value="Transcribed_RNA"/>
</dbReference>
<accession>A0A0E9VE66</accession>
<dbReference type="AlphaFoldDB" id="A0A0E9VE66"/>
<proteinExistence type="predicted"/>
<organism evidence="1">
    <name type="scientific">Anguilla anguilla</name>
    <name type="common">European freshwater eel</name>
    <name type="synonym">Muraena anguilla</name>
    <dbReference type="NCBI Taxonomy" id="7936"/>
    <lineage>
        <taxon>Eukaryota</taxon>
        <taxon>Metazoa</taxon>
        <taxon>Chordata</taxon>
        <taxon>Craniata</taxon>
        <taxon>Vertebrata</taxon>
        <taxon>Euteleostomi</taxon>
        <taxon>Actinopterygii</taxon>
        <taxon>Neopterygii</taxon>
        <taxon>Teleostei</taxon>
        <taxon>Anguilliformes</taxon>
        <taxon>Anguillidae</taxon>
        <taxon>Anguilla</taxon>
    </lineage>
</organism>
<reference evidence="1" key="2">
    <citation type="journal article" date="2015" name="Fish Shellfish Immunol.">
        <title>Early steps in the European eel (Anguilla anguilla)-Vibrio vulnificus interaction in the gills: Role of the RtxA13 toxin.</title>
        <authorList>
            <person name="Callol A."/>
            <person name="Pajuelo D."/>
            <person name="Ebbesson L."/>
            <person name="Teles M."/>
            <person name="MacKenzie S."/>
            <person name="Amaro C."/>
        </authorList>
    </citation>
    <scope>NUCLEOTIDE SEQUENCE</scope>
</reference>
<evidence type="ECO:0000313" key="1">
    <source>
        <dbReference type="EMBL" id="JAH76291.1"/>
    </source>
</evidence>
<protein>
    <submittedName>
        <fullName evidence="1">Uncharacterized protein</fullName>
    </submittedName>
</protein>